<evidence type="ECO:0000313" key="3">
    <source>
        <dbReference type="EMBL" id="KNC26949.1"/>
    </source>
</evidence>
<dbReference type="OrthoDB" id="6426227at2759"/>
<organism evidence="3 4">
    <name type="scientific">Lucilia cuprina</name>
    <name type="common">Green bottle fly</name>
    <name type="synonym">Australian sheep blowfly</name>
    <dbReference type="NCBI Taxonomy" id="7375"/>
    <lineage>
        <taxon>Eukaryota</taxon>
        <taxon>Metazoa</taxon>
        <taxon>Ecdysozoa</taxon>
        <taxon>Arthropoda</taxon>
        <taxon>Hexapoda</taxon>
        <taxon>Insecta</taxon>
        <taxon>Pterygota</taxon>
        <taxon>Neoptera</taxon>
        <taxon>Endopterygota</taxon>
        <taxon>Diptera</taxon>
        <taxon>Brachycera</taxon>
        <taxon>Muscomorpha</taxon>
        <taxon>Oestroidea</taxon>
        <taxon>Calliphoridae</taxon>
        <taxon>Luciliinae</taxon>
        <taxon>Lucilia</taxon>
    </lineage>
</organism>
<evidence type="ECO:0000256" key="2">
    <source>
        <dbReference type="SAM" id="Phobius"/>
    </source>
</evidence>
<protein>
    <submittedName>
        <fullName evidence="3">Protein winged eye</fullName>
    </submittedName>
</protein>
<accession>A0A0L0C6A5</accession>
<dbReference type="EMBL" id="JRES01000944">
    <property type="protein sequence ID" value="KNC26949.1"/>
    <property type="molecule type" value="Genomic_DNA"/>
</dbReference>
<evidence type="ECO:0000313" key="4">
    <source>
        <dbReference type="Proteomes" id="UP000037069"/>
    </source>
</evidence>
<keyword evidence="4" id="KW-1185">Reference proteome</keyword>
<keyword evidence="2" id="KW-1133">Transmembrane helix</keyword>
<sequence length="349" mass="37028">MASFNTSNPHSAADVLSNSLAAGGSNTQPHNHHSQPHHQPQHHQFSNHQPPPLSHTLHHSHHPGQQHFERSSSSSSTTSTTYLVPVTSSHLPLDSTAFLSSPHFVTSNPVSLSSHSASNTSTSSYTFVQIKREPCQVSEVTTSNTNNHHHTIGSIAAAAASSASSSLSSLAASTATGSLAAAKTMSSSTLTTLVKIEASSPKVHDMDKTHLNAQAGSGCGVGANMVNSTTAADIFYNKTRPTENGCAAATDHFASAGISDTNNTVPIGIAVARKRPQETTAPPPPAPPSLTSSSTLPLSQPLNKDMNCFGIRVADLGKSYKYIYIHIHIFIFICTFKYGYKKQWSTRRD</sequence>
<name>A0A0L0C6A5_LUCCU</name>
<feature type="transmembrane region" description="Helical" evidence="2">
    <location>
        <begin position="322"/>
        <end position="340"/>
    </location>
</feature>
<feature type="compositionally biased region" description="Low complexity" evidence="1">
    <location>
        <begin position="65"/>
        <end position="80"/>
    </location>
</feature>
<dbReference type="AlphaFoldDB" id="A0A0L0C6A5"/>
<feature type="region of interest" description="Disordered" evidence="1">
    <location>
        <begin position="20"/>
        <end position="80"/>
    </location>
</feature>
<reference evidence="3 4" key="1">
    <citation type="journal article" date="2015" name="Nat. Commun.">
        <title>Lucilia cuprina genome unlocks parasitic fly biology to underpin future interventions.</title>
        <authorList>
            <person name="Anstead C.A."/>
            <person name="Korhonen P.K."/>
            <person name="Young N.D."/>
            <person name="Hall R.S."/>
            <person name="Jex A.R."/>
            <person name="Murali S.C."/>
            <person name="Hughes D.S."/>
            <person name="Lee S.F."/>
            <person name="Perry T."/>
            <person name="Stroehlein A.J."/>
            <person name="Ansell B.R."/>
            <person name="Breugelmans B."/>
            <person name="Hofmann A."/>
            <person name="Qu J."/>
            <person name="Dugan S."/>
            <person name="Lee S.L."/>
            <person name="Chao H."/>
            <person name="Dinh H."/>
            <person name="Han Y."/>
            <person name="Doddapaneni H.V."/>
            <person name="Worley K.C."/>
            <person name="Muzny D.M."/>
            <person name="Ioannidis P."/>
            <person name="Waterhouse R.M."/>
            <person name="Zdobnov E.M."/>
            <person name="James P.J."/>
            <person name="Bagnall N.H."/>
            <person name="Kotze A.C."/>
            <person name="Gibbs R.A."/>
            <person name="Richards S."/>
            <person name="Batterham P."/>
            <person name="Gasser R.B."/>
        </authorList>
    </citation>
    <scope>NUCLEOTIDE SEQUENCE [LARGE SCALE GENOMIC DNA]</scope>
    <source>
        <strain evidence="3 4">LS</strain>
        <tissue evidence="3">Full body</tissue>
    </source>
</reference>
<evidence type="ECO:0000256" key="1">
    <source>
        <dbReference type="SAM" id="MobiDB-lite"/>
    </source>
</evidence>
<feature type="compositionally biased region" description="Basic residues" evidence="1">
    <location>
        <begin position="30"/>
        <end position="41"/>
    </location>
</feature>
<feature type="region of interest" description="Disordered" evidence="1">
    <location>
        <begin position="275"/>
        <end position="297"/>
    </location>
</feature>
<comment type="caution">
    <text evidence="3">The sequence shown here is derived from an EMBL/GenBank/DDBJ whole genome shotgun (WGS) entry which is preliminary data.</text>
</comment>
<keyword evidence="2" id="KW-0812">Transmembrane</keyword>
<dbReference type="Proteomes" id="UP000037069">
    <property type="component" value="Unassembled WGS sequence"/>
</dbReference>
<keyword evidence="2" id="KW-0472">Membrane</keyword>
<proteinExistence type="predicted"/>
<gene>
    <name evidence="3" type="ORF">FF38_12711</name>
</gene>